<dbReference type="RefSeq" id="XP_014674810.1">
    <property type="nucleotide sequence ID" value="XM_014819324.1"/>
</dbReference>
<evidence type="ECO:0000313" key="3">
    <source>
        <dbReference type="RefSeq" id="XP_014674810.1"/>
    </source>
</evidence>
<accession>A0ABM1ERI9</accession>
<name>A0ABM1ERI9_PRICU</name>
<evidence type="ECO:0000313" key="2">
    <source>
        <dbReference type="Proteomes" id="UP000695022"/>
    </source>
</evidence>
<gene>
    <name evidence="3" type="primary">LOC106814937</name>
</gene>
<evidence type="ECO:0000256" key="1">
    <source>
        <dbReference type="SAM" id="MobiDB-lite"/>
    </source>
</evidence>
<proteinExistence type="predicted"/>
<feature type="region of interest" description="Disordered" evidence="1">
    <location>
        <begin position="165"/>
        <end position="191"/>
    </location>
</feature>
<dbReference type="GeneID" id="106814937"/>
<organism evidence="2 3">
    <name type="scientific">Priapulus caudatus</name>
    <name type="common">Priapulid worm</name>
    <dbReference type="NCBI Taxonomy" id="37621"/>
    <lineage>
        <taxon>Eukaryota</taxon>
        <taxon>Metazoa</taxon>
        <taxon>Ecdysozoa</taxon>
        <taxon>Scalidophora</taxon>
        <taxon>Priapulida</taxon>
        <taxon>Priapulimorpha</taxon>
        <taxon>Priapulimorphida</taxon>
        <taxon>Priapulidae</taxon>
        <taxon>Priapulus</taxon>
    </lineage>
</organism>
<sequence>MCYWITSTTTLYQRHAEGFYEYFHHSVIISTVAETYAPSAQLQRTEQHRRKHRRYIADNLGQMDLDIVKDISWTPGVYDLLPTTEGFYEHFHHSAIISTVTETYVPSAQLQRTEQHRRRHRRYIADNLDIVKDILRTSGVYDSTNIFIPSSSDVISTVGNTSITDHLAGTNQRNNRRRTQQPSGGQAADKWQASRDQHNCVVLCFFSGPPQSGSPRCRRVGACVLL</sequence>
<dbReference type="Proteomes" id="UP000695022">
    <property type="component" value="Unplaced"/>
</dbReference>
<protein>
    <submittedName>
        <fullName evidence="3">Uncharacterized protein LOC106814937 isoform X1</fullName>
    </submittedName>
</protein>
<keyword evidence="2" id="KW-1185">Reference proteome</keyword>
<reference evidence="3" key="1">
    <citation type="submission" date="2025-08" db="UniProtKB">
        <authorList>
            <consortium name="RefSeq"/>
        </authorList>
    </citation>
    <scope>IDENTIFICATION</scope>
</reference>